<accession>A0A1I7YH97</accession>
<dbReference type="AlphaFoldDB" id="A0A1I7YH97"/>
<sequence>MDDLQRLVRFIKPTTEGRYPVRYDFASCNYLALHYTPSLIGTKLLSSRLPVDSVDLWIKDEEVQEAAEEFLKSAGPLYYVRCGVLGLKQSTVDTLIDKFVPVDEGCFYMGGATRLTRAQLEKLVLKCEFSEKKAALALHLEGVTDSSKVTDFFDFEKYYGKKEVQEGELAATRGGQSWNCV</sequence>
<evidence type="ECO:0000313" key="2">
    <source>
        <dbReference type="WBParaSite" id="L893_g16288.t1"/>
    </source>
</evidence>
<dbReference type="Proteomes" id="UP000095287">
    <property type="component" value="Unplaced"/>
</dbReference>
<proteinExistence type="predicted"/>
<protein>
    <submittedName>
        <fullName evidence="2">GCV_T domain-containing protein</fullName>
    </submittedName>
</protein>
<keyword evidence="1" id="KW-1185">Reference proteome</keyword>
<reference evidence="2" key="1">
    <citation type="submission" date="2016-11" db="UniProtKB">
        <authorList>
            <consortium name="WormBaseParasite"/>
        </authorList>
    </citation>
    <scope>IDENTIFICATION</scope>
</reference>
<evidence type="ECO:0000313" key="1">
    <source>
        <dbReference type="Proteomes" id="UP000095287"/>
    </source>
</evidence>
<dbReference type="WBParaSite" id="L893_g16288.t1">
    <property type="protein sequence ID" value="L893_g16288.t1"/>
    <property type="gene ID" value="L893_g16288"/>
</dbReference>
<organism evidence="1 2">
    <name type="scientific">Steinernema glaseri</name>
    <dbReference type="NCBI Taxonomy" id="37863"/>
    <lineage>
        <taxon>Eukaryota</taxon>
        <taxon>Metazoa</taxon>
        <taxon>Ecdysozoa</taxon>
        <taxon>Nematoda</taxon>
        <taxon>Chromadorea</taxon>
        <taxon>Rhabditida</taxon>
        <taxon>Tylenchina</taxon>
        <taxon>Panagrolaimomorpha</taxon>
        <taxon>Strongyloidoidea</taxon>
        <taxon>Steinernematidae</taxon>
        <taxon>Steinernema</taxon>
    </lineage>
</organism>
<name>A0A1I7YH97_9BILA</name>